<protein>
    <submittedName>
        <fullName evidence="1">Uncharacterized protein</fullName>
    </submittedName>
</protein>
<name>A0AAW2IW12_SESRA</name>
<reference evidence="1" key="1">
    <citation type="submission" date="2020-06" db="EMBL/GenBank/DDBJ databases">
        <authorList>
            <person name="Li T."/>
            <person name="Hu X."/>
            <person name="Zhang T."/>
            <person name="Song X."/>
            <person name="Zhang H."/>
            <person name="Dai N."/>
            <person name="Sheng W."/>
            <person name="Hou X."/>
            <person name="Wei L."/>
        </authorList>
    </citation>
    <scope>NUCLEOTIDE SEQUENCE</scope>
    <source>
        <strain evidence="1">G02</strain>
        <tissue evidence="1">Leaf</tissue>
    </source>
</reference>
<gene>
    <name evidence="1" type="ORF">Sradi_7150800</name>
</gene>
<dbReference type="AlphaFoldDB" id="A0AAW2IW12"/>
<evidence type="ECO:0000313" key="1">
    <source>
        <dbReference type="EMBL" id="KAL0286341.1"/>
    </source>
</evidence>
<dbReference type="EMBL" id="JACGWJ010000963">
    <property type="protein sequence ID" value="KAL0286341.1"/>
    <property type="molecule type" value="Genomic_DNA"/>
</dbReference>
<reference evidence="1" key="2">
    <citation type="journal article" date="2024" name="Plant">
        <title>Genomic evolution and insights into agronomic trait innovations of Sesamum species.</title>
        <authorList>
            <person name="Miao H."/>
            <person name="Wang L."/>
            <person name="Qu L."/>
            <person name="Liu H."/>
            <person name="Sun Y."/>
            <person name="Le M."/>
            <person name="Wang Q."/>
            <person name="Wei S."/>
            <person name="Zheng Y."/>
            <person name="Lin W."/>
            <person name="Duan Y."/>
            <person name="Cao H."/>
            <person name="Xiong S."/>
            <person name="Wang X."/>
            <person name="Wei L."/>
            <person name="Li C."/>
            <person name="Ma Q."/>
            <person name="Ju M."/>
            <person name="Zhao R."/>
            <person name="Li G."/>
            <person name="Mu C."/>
            <person name="Tian Q."/>
            <person name="Mei H."/>
            <person name="Zhang T."/>
            <person name="Gao T."/>
            <person name="Zhang H."/>
        </authorList>
    </citation>
    <scope>NUCLEOTIDE SEQUENCE</scope>
    <source>
        <strain evidence="1">G02</strain>
    </source>
</reference>
<accession>A0AAW2IW12</accession>
<proteinExistence type="predicted"/>
<sequence length="68" mass="7617">MRSDLQDPFQKEFLQVKLSSWKTSSCQQAGELATCELAIQRARSLRPDPACDLLELVLCELAAYELAS</sequence>
<organism evidence="1">
    <name type="scientific">Sesamum radiatum</name>
    <name type="common">Black benniseed</name>
    <dbReference type="NCBI Taxonomy" id="300843"/>
    <lineage>
        <taxon>Eukaryota</taxon>
        <taxon>Viridiplantae</taxon>
        <taxon>Streptophyta</taxon>
        <taxon>Embryophyta</taxon>
        <taxon>Tracheophyta</taxon>
        <taxon>Spermatophyta</taxon>
        <taxon>Magnoliopsida</taxon>
        <taxon>eudicotyledons</taxon>
        <taxon>Gunneridae</taxon>
        <taxon>Pentapetalae</taxon>
        <taxon>asterids</taxon>
        <taxon>lamiids</taxon>
        <taxon>Lamiales</taxon>
        <taxon>Pedaliaceae</taxon>
        <taxon>Sesamum</taxon>
    </lineage>
</organism>
<comment type="caution">
    <text evidence="1">The sequence shown here is derived from an EMBL/GenBank/DDBJ whole genome shotgun (WGS) entry which is preliminary data.</text>
</comment>